<dbReference type="RefSeq" id="WP_098193773.1">
    <property type="nucleotide sequence ID" value="NZ_CP023777.1"/>
</dbReference>
<organism evidence="3 4">
    <name type="scientific">Chitinophaga caeni</name>
    <dbReference type="NCBI Taxonomy" id="2029983"/>
    <lineage>
        <taxon>Bacteria</taxon>
        <taxon>Pseudomonadati</taxon>
        <taxon>Bacteroidota</taxon>
        <taxon>Chitinophagia</taxon>
        <taxon>Chitinophagales</taxon>
        <taxon>Chitinophagaceae</taxon>
        <taxon>Chitinophaga</taxon>
    </lineage>
</organism>
<dbReference type="KEGG" id="cbae:COR50_09540"/>
<dbReference type="PROSITE" id="PS51352">
    <property type="entry name" value="THIOREDOXIN_2"/>
    <property type="match status" value="1"/>
</dbReference>
<dbReference type="SUPFAM" id="SSF52833">
    <property type="entry name" value="Thioredoxin-like"/>
    <property type="match status" value="1"/>
</dbReference>
<dbReference type="EMBL" id="CP023777">
    <property type="protein sequence ID" value="ATL47392.1"/>
    <property type="molecule type" value="Genomic_DNA"/>
</dbReference>
<dbReference type="Gene3D" id="3.40.30.10">
    <property type="entry name" value="Glutaredoxin"/>
    <property type="match status" value="1"/>
</dbReference>
<dbReference type="OrthoDB" id="9815205at2"/>
<evidence type="ECO:0000313" key="4">
    <source>
        <dbReference type="Proteomes" id="UP000220133"/>
    </source>
</evidence>
<feature type="domain" description="Thioredoxin" evidence="2">
    <location>
        <begin position="121"/>
        <end position="265"/>
    </location>
</feature>
<dbReference type="AlphaFoldDB" id="A0A291QU28"/>
<keyword evidence="1" id="KW-0732">Signal</keyword>
<dbReference type="Pfam" id="PF00578">
    <property type="entry name" value="AhpC-TSA"/>
    <property type="match status" value="1"/>
</dbReference>
<dbReference type="PANTHER" id="PTHR42852">
    <property type="entry name" value="THIOL:DISULFIDE INTERCHANGE PROTEIN DSBE"/>
    <property type="match status" value="1"/>
</dbReference>
<sequence length="266" mass="30166">MKQVFIIILLISSGFFAKAQEKTVAVPQYIIVINDSAVVDKDYLLKNLDPNQLKSMNKGVSDEKMEMLRKKFGDQVGDDKRFIMEIKLLTEAEMKEKAKRVKTAPATIQKRIPEIDESYKLNVNDAAADFTVEMLTGEKVTLSSLKGKVVLLNFWATWCGPCIMEFHEIPSKIIAPFKDKAFVFLPVSRGEERSKVATSSEELKKKGIDFNVAIDPDKKVWDKYATSFIPKNFLIDKNGVIRFVSTGYGEDKVDQLAKEIEKLLEE</sequence>
<evidence type="ECO:0000259" key="2">
    <source>
        <dbReference type="PROSITE" id="PS51352"/>
    </source>
</evidence>
<dbReference type="GO" id="GO:0016491">
    <property type="term" value="F:oxidoreductase activity"/>
    <property type="evidence" value="ECO:0007669"/>
    <property type="project" value="InterPro"/>
</dbReference>
<dbReference type="InterPro" id="IPR050553">
    <property type="entry name" value="Thioredoxin_ResA/DsbE_sf"/>
</dbReference>
<dbReference type="CDD" id="cd02966">
    <property type="entry name" value="TlpA_like_family"/>
    <property type="match status" value="1"/>
</dbReference>
<reference evidence="3 4" key="1">
    <citation type="submission" date="2017-10" db="EMBL/GenBank/DDBJ databases">
        <title>Paenichitinophaga pekingensis gen. nov., sp. nov., isolated from activated sludge.</title>
        <authorList>
            <person name="Jin D."/>
            <person name="Kong X."/>
            <person name="Deng Y."/>
            <person name="Bai Z."/>
        </authorList>
    </citation>
    <scope>NUCLEOTIDE SEQUENCE [LARGE SCALE GENOMIC DNA]</scope>
    <source>
        <strain evidence="3 4">13</strain>
    </source>
</reference>
<gene>
    <name evidence="3" type="ORF">COR50_09540</name>
</gene>
<dbReference type="GO" id="GO:0016209">
    <property type="term" value="F:antioxidant activity"/>
    <property type="evidence" value="ECO:0007669"/>
    <property type="project" value="InterPro"/>
</dbReference>
<dbReference type="PANTHER" id="PTHR42852:SF17">
    <property type="entry name" value="THIOREDOXIN-LIKE PROTEIN HI_1115"/>
    <property type="match status" value="1"/>
</dbReference>
<dbReference type="InterPro" id="IPR000866">
    <property type="entry name" value="AhpC/TSA"/>
</dbReference>
<dbReference type="InterPro" id="IPR013766">
    <property type="entry name" value="Thioredoxin_domain"/>
</dbReference>
<feature type="chain" id="PRO_5013127068" description="Thioredoxin domain-containing protein" evidence="1">
    <location>
        <begin position="20"/>
        <end position="266"/>
    </location>
</feature>
<evidence type="ECO:0000313" key="3">
    <source>
        <dbReference type="EMBL" id="ATL47392.1"/>
    </source>
</evidence>
<keyword evidence="4" id="KW-1185">Reference proteome</keyword>
<proteinExistence type="predicted"/>
<dbReference type="InterPro" id="IPR036249">
    <property type="entry name" value="Thioredoxin-like_sf"/>
</dbReference>
<evidence type="ECO:0000256" key="1">
    <source>
        <dbReference type="SAM" id="SignalP"/>
    </source>
</evidence>
<feature type="signal peptide" evidence="1">
    <location>
        <begin position="1"/>
        <end position="19"/>
    </location>
</feature>
<protein>
    <recommendedName>
        <fullName evidence="2">Thioredoxin domain-containing protein</fullName>
    </recommendedName>
</protein>
<dbReference type="Proteomes" id="UP000220133">
    <property type="component" value="Chromosome"/>
</dbReference>
<accession>A0A291QU28</accession>
<name>A0A291QU28_9BACT</name>